<name>A0A9W6LZP2_9MICO</name>
<dbReference type="SUPFAM" id="SSF48498">
    <property type="entry name" value="Tetracyclin repressor-like, C-terminal domain"/>
    <property type="match status" value="1"/>
</dbReference>
<dbReference type="PANTHER" id="PTHR30055:SF151">
    <property type="entry name" value="TRANSCRIPTIONAL REGULATORY PROTEIN"/>
    <property type="match status" value="1"/>
</dbReference>
<sequence length="234" mass="24499">MAEARGLDGAERPRLSREVIIRAGLELGSRHDTAAVSVRNIGAALGVDPTAIYRYFPSKQALMEALLDDVLVRVIERIDLSADWRQRLTSLAVGTLEAFVAVPSIALEATVLTTNGPGETDTIECILGAFAEAGLAGESLVQHYAFYASYVLSEAAGIARGRGDHADPDAETSAGASSSSNSSPWFEGPLLVDPTKQPHLASVAGELGALQDHDIFRFGVDAIIASAERAAAAG</sequence>
<dbReference type="Pfam" id="PF00440">
    <property type="entry name" value="TetR_N"/>
    <property type="match status" value="1"/>
</dbReference>
<reference evidence="7" key="1">
    <citation type="journal article" date="2014" name="Int. J. Syst. Evol. Microbiol.">
        <title>Complete genome sequence of Corynebacterium casei LMG S-19264T (=DSM 44701T), isolated from a smear-ripened cheese.</title>
        <authorList>
            <consortium name="US DOE Joint Genome Institute (JGI-PGF)"/>
            <person name="Walter F."/>
            <person name="Albersmeier A."/>
            <person name="Kalinowski J."/>
            <person name="Ruckert C."/>
        </authorList>
    </citation>
    <scope>NUCLEOTIDE SEQUENCE</scope>
    <source>
        <strain evidence="7">VKM Ac-1401</strain>
    </source>
</reference>
<dbReference type="InterPro" id="IPR050109">
    <property type="entry name" value="HTH-type_TetR-like_transc_reg"/>
</dbReference>
<evidence type="ECO:0000256" key="5">
    <source>
        <dbReference type="SAM" id="MobiDB-lite"/>
    </source>
</evidence>
<keyword evidence="3" id="KW-0804">Transcription</keyword>
<dbReference type="AlphaFoldDB" id="A0A9W6LZP2"/>
<dbReference type="Pfam" id="PF02909">
    <property type="entry name" value="TetR_C_1"/>
    <property type="match status" value="1"/>
</dbReference>
<evidence type="ECO:0000256" key="3">
    <source>
        <dbReference type="ARBA" id="ARBA00023163"/>
    </source>
</evidence>
<organism evidence="7 8">
    <name type="scientific">Leifsonia poae</name>
    <dbReference type="NCBI Taxonomy" id="110933"/>
    <lineage>
        <taxon>Bacteria</taxon>
        <taxon>Bacillati</taxon>
        <taxon>Actinomycetota</taxon>
        <taxon>Actinomycetes</taxon>
        <taxon>Micrococcales</taxon>
        <taxon>Microbacteriaceae</taxon>
        <taxon>Leifsonia</taxon>
    </lineage>
</organism>
<feature type="DNA-binding region" description="H-T-H motif" evidence="4">
    <location>
        <begin position="37"/>
        <end position="56"/>
    </location>
</feature>
<evidence type="ECO:0000256" key="2">
    <source>
        <dbReference type="ARBA" id="ARBA00023125"/>
    </source>
</evidence>
<evidence type="ECO:0000313" key="8">
    <source>
        <dbReference type="Proteomes" id="UP001142372"/>
    </source>
</evidence>
<dbReference type="EMBL" id="BSEN01000006">
    <property type="protein sequence ID" value="GLJ75872.1"/>
    <property type="molecule type" value="Genomic_DNA"/>
</dbReference>
<feature type="domain" description="HTH tetR-type" evidence="6">
    <location>
        <begin position="14"/>
        <end position="74"/>
    </location>
</feature>
<evidence type="ECO:0000313" key="7">
    <source>
        <dbReference type="EMBL" id="GLJ75872.1"/>
    </source>
</evidence>
<keyword evidence="1" id="KW-0805">Transcription regulation</keyword>
<dbReference type="GO" id="GO:0003700">
    <property type="term" value="F:DNA-binding transcription factor activity"/>
    <property type="evidence" value="ECO:0007669"/>
    <property type="project" value="TreeGrafter"/>
</dbReference>
<dbReference type="InterPro" id="IPR036271">
    <property type="entry name" value="Tet_transcr_reg_TetR-rel_C_sf"/>
</dbReference>
<dbReference type="GO" id="GO:0000976">
    <property type="term" value="F:transcription cis-regulatory region binding"/>
    <property type="evidence" value="ECO:0007669"/>
    <property type="project" value="TreeGrafter"/>
</dbReference>
<protein>
    <recommendedName>
        <fullName evidence="6">HTH tetR-type domain-containing protein</fullName>
    </recommendedName>
</protein>
<accession>A0A9W6LZP2</accession>
<dbReference type="InterPro" id="IPR004111">
    <property type="entry name" value="Repressor_TetR_C"/>
</dbReference>
<feature type="compositionally biased region" description="Low complexity" evidence="5">
    <location>
        <begin position="173"/>
        <end position="183"/>
    </location>
</feature>
<evidence type="ECO:0000256" key="4">
    <source>
        <dbReference type="PROSITE-ProRule" id="PRU00335"/>
    </source>
</evidence>
<feature type="region of interest" description="Disordered" evidence="5">
    <location>
        <begin position="161"/>
        <end position="188"/>
    </location>
</feature>
<keyword evidence="8" id="KW-1185">Reference proteome</keyword>
<keyword evidence="2 4" id="KW-0238">DNA-binding</keyword>
<dbReference type="Proteomes" id="UP001142372">
    <property type="component" value="Unassembled WGS sequence"/>
</dbReference>
<dbReference type="SUPFAM" id="SSF46689">
    <property type="entry name" value="Homeodomain-like"/>
    <property type="match status" value="1"/>
</dbReference>
<evidence type="ECO:0000256" key="1">
    <source>
        <dbReference type="ARBA" id="ARBA00023015"/>
    </source>
</evidence>
<dbReference type="Gene3D" id="1.10.357.10">
    <property type="entry name" value="Tetracycline Repressor, domain 2"/>
    <property type="match status" value="1"/>
</dbReference>
<reference evidence="7" key="2">
    <citation type="submission" date="2023-01" db="EMBL/GenBank/DDBJ databases">
        <authorList>
            <person name="Sun Q."/>
            <person name="Evtushenko L."/>
        </authorList>
    </citation>
    <scope>NUCLEOTIDE SEQUENCE</scope>
    <source>
        <strain evidence="7">VKM Ac-1401</strain>
    </source>
</reference>
<comment type="caution">
    <text evidence="7">The sequence shown here is derived from an EMBL/GenBank/DDBJ whole genome shotgun (WGS) entry which is preliminary data.</text>
</comment>
<gene>
    <name evidence="7" type="ORF">GCM10017584_14460</name>
</gene>
<dbReference type="PANTHER" id="PTHR30055">
    <property type="entry name" value="HTH-TYPE TRANSCRIPTIONAL REGULATOR RUTR"/>
    <property type="match status" value="1"/>
</dbReference>
<dbReference type="RefSeq" id="WP_271176551.1">
    <property type="nucleotide sequence ID" value="NZ_BAAAJO010000005.1"/>
</dbReference>
<evidence type="ECO:0000259" key="6">
    <source>
        <dbReference type="PROSITE" id="PS50977"/>
    </source>
</evidence>
<proteinExistence type="predicted"/>
<dbReference type="InterPro" id="IPR001647">
    <property type="entry name" value="HTH_TetR"/>
</dbReference>
<dbReference type="GO" id="GO:0045892">
    <property type="term" value="P:negative regulation of DNA-templated transcription"/>
    <property type="evidence" value="ECO:0007669"/>
    <property type="project" value="InterPro"/>
</dbReference>
<dbReference type="Gene3D" id="1.10.10.60">
    <property type="entry name" value="Homeodomain-like"/>
    <property type="match status" value="1"/>
</dbReference>
<dbReference type="PROSITE" id="PS50977">
    <property type="entry name" value="HTH_TETR_2"/>
    <property type="match status" value="1"/>
</dbReference>
<dbReference type="InterPro" id="IPR009057">
    <property type="entry name" value="Homeodomain-like_sf"/>
</dbReference>